<keyword evidence="7" id="KW-0234">DNA repair</keyword>
<reference evidence="10 11" key="1">
    <citation type="submission" date="2015-12" db="EMBL/GenBank/DDBJ databases">
        <title>Genome sequence of Tistrella mobilis MCCC 1A02139.</title>
        <authorList>
            <person name="Lu L."/>
            <person name="Lai Q."/>
            <person name="Shao Z."/>
            <person name="Qian P."/>
        </authorList>
    </citation>
    <scope>NUCLEOTIDE SEQUENCE [LARGE SCALE GENOMIC DNA]</scope>
    <source>
        <strain evidence="10 11">MCCC 1A02139</strain>
    </source>
</reference>
<evidence type="ECO:0000313" key="10">
    <source>
        <dbReference type="EMBL" id="KYO56642.1"/>
    </source>
</evidence>
<dbReference type="SMART" id="SM00487">
    <property type="entry name" value="DEXDc"/>
    <property type="match status" value="1"/>
</dbReference>
<feature type="domain" description="Helicase ATP-binding" evidence="8">
    <location>
        <begin position="282"/>
        <end position="443"/>
    </location>
</feature>
<keyword evidence="2" id="KW-0227">DNA damage</keyword>
<dbReference type="Gene3D" id="3.40.50.300">
    <property type="entry name" value="P-loop containing nucleotide triphosphate hydrolases"/>
    <property type="match status" value="2"/>
</dbReference>
<dbReference type="CDD" id="cd17992">
    <property type="entry name" value="DEXHc_RecG"/>
    <property type="match status" value="1"/>
</dbReference>
<dbReference type="Pfam" id="PF19833">
    <property type="entry name" value="RecG_dom3_C"/>
    <property type="match status" value="1"/>
</dbReference>
<dbReference type="RefSeq" id="WP_062761824.1">
    <property type="nucleotide sequence ID" value="NZ_CP121045.1"/>
</dbReference>
<evidence type="ECO:0000256" key="2">
    <source>
        <dbReference type="ARBA" id="ARBA00022763"/>
    </source>
</evidence>
<dbReference type="NCBIfam" id="NF008168">
    <property type="entry name" value="PRK10917.2-2"/>
    <property type="match status" value="1"/>
</dbReference>
<dbReference type="InterPro" id="IPR014001">
    <property type="entry name" value="Helicase_ATP-bd"/>
</dbReference>
<evidence type="ECO:0000256" key="1">
    <source>
        <dbReference type="ARBA" id="ARBA00022741"/>
    </source>
</evidence>
<accession>A0A162LS61</accession>
<keyword evidence="4 10" id="KW-0347">Helicase</keyword>
<keyword evidence="6" id="KW-0238">DNA-binding</keyword>
<dbReference type="SUPFAM" id="SSF52540">
    <property type="entry name" value="P-loop containing nucleoside triphosphate hydrolases"/>
    <property type="match status" value="2"/>
</dbReference>
<feature type="domain" description="Helicase C-terminal" evidence="9">
    <location>
        <begin position="462"/>
        <end position="625"/>
    </location>
</feature>
<evidence type="ECO:0000256" key="7">
    <source>
        <dbReference type="ARBA" id="ARBA00023204"/>
    </source>
</evidence>
<evidence type="ECO:0000259" key="9">
    <source>
        <dbReference type="PROSITE" id="PS51194"/>
    </source>
</evidence>
<evidence type="ECO:0000313" key="11">
    <source>
        <dbReference type="Proteomes" id="UP000075787"/>
    </source>
</evidence>
<evidence type="ECO:0000256" key="6">
    <source>
        <dbReference type="ARBA" id="ARBA00023125"/>
    </source>
</evidence>
<dbReference type="PANTHER" id="PTHR47964:SF1">
    <property type="entry name" value="ATP-DEPENDENT DNA HELICASE HOMOLOG RECG, CHLOROPLASTIC"/>
    <property type="match status" value="1"/>
</dbReference>
<dbReference type="PROSITE" id="PS51194">
    <property type="entry name" value="HELICASE_CTER"/>
    <property type="match status" value="1"/>
</dbReference>
<keyword evidence="5" id="KW-0067">ATP-binding</keyword>
<keyword evidence="1" id="KW-0547">Nucleotide-binding</keyword>
<dbReference type="AlphaFoldDB" id="A0A162LS61"/>
<dbReference type="GO" id="GO:0016787">
    <property type="term" value="F:hydrolase activity"/>
    <property type="evidence" value="ECO:0007669"/>
    <property type="project" value="UniProtKB-KW"/>
</dbReference>
<dbReference type="InterPro" id="IPR047112">
    <property type="entry name" value="RecG/Mfd"/>
</dbReference>
<dbReference type="Proteomes" id="UP000075787">
    <property type="component" value="Unassembled WGS sequence"/>
</dbReference>
<dbReference type="SUPFAM" id="SSF50249">
    <property type="entry name" value="Nucleic acid-binding proteins"/>
    <property type="match status" value="1"/>
</dbReference>
<organism evidence="10 11">
    <name type="scientific">Tistrella mobilis</name>
    <dbReference type="NCBI Taxonomy" id="171437"/>
    <lineage>
        <taxon>Bacteria</taxon>
        <taxon>Pseudomonadati</taxon>
        <taxon>Pseudomonadota</taxon>
        <taxon>Alphaproteobacteria</taxon>
        <taxon>Geminicoccales</taxon>
        <taxon>Geminicoccaceae</taxon>
        <taxon>Tistrella</taxon>
    </lineage>
</organism>
<dbReference type="OrthoDB" id="9804325at2"/>
<dbReference type="PROSITE" id="PS51192">
    <property type="entry name" value="HELICASE_ATP_BIND_1"/>
    <property type="match status" value="1"/>
</dbReference>
<dbReference type="Pfam" id="PF00270">
    <property type="entry name" value="DEAD"/>
    <property type="match status" value="1"/>
</dbReference>
<dbReference type="GO" id="GO:0003677">
    <property type="term" value="F:DNA binding"/>
    <property type="evidence" value="ECO:0007669"/>
    <property type="project" value="UniProtKB-KW"/>
</dbReference>
<dbReference type="SMART" id="SM00490">
    <property type="entry name" value="HELICc"/>
    <property type="match status" value="1"/>
</dbReference>
<keyword evidence="3" id="KW-0378">Hydrolase</keyword>
<name>A0A162LS61_9PROT</name>
<dbReference type="InterPro" id="IPR012340">
    <property type="entry name" value="NA-bd_OB-fold"/>
</dbReference>
<dbReference type="EMBL" id="LPZR01000040">
    <property type="protein sequence ID" value="KYO56642.1"/>
    <property type="molecule type" value="Genomic_DNA"/>
</dbReference>
<evidence type="ECO:0000256" key="4">
    <source>
        <dbReference type="ARBA" id="ARBA00022806"/>
    </source>
</evidence>
<dbReference type="InterPro" id="IPR045562">
    <property type="entry name" value="RecG_dom3_C"/>
</dbReference>
<dbReference type="InterPro" id="IPR011545">
    <property type="entry name" value="DEAD/DEAH_box_helicase_dom"/>
</dbReference>
<dbReference type="GO" id="GO:0006281">
    <property type="term" value="P:DNA repair"/>
    <property type="evidence" value="ECO:0007669"/>
    <property type="project" value="UniProtKB-KW"/>
</dbReference>
<dbReference type="GeneID" id="97241943"/>
<gene>
    <name evidence="10" type="ORF">AUP44_21785</name>
</gene>
<dbReference type="Pfam" id="PF00271">
    <property type="entry name" value="Helicase_C"/>
    <property type="match status" value="1"/>
</dbReference>
<dbReference type="InterPro" id="IPR001650">
    <property type="entry name" value="Helicase_C-like"/>
</dbReference>
<dbReference type="GO" id="GO:0005524">
    <property type="term" value="F:ATP binding"/>
    <property type="evidence" value="ECO:0007669"/>
    <property type="project" value="UniProtKB-KW"/>
</dbReference>
<dbReference type="InterPro" id="IPR027417">
    <property type="entry name" value="P-loop_NTPase"/>
</dbReference>
<evidence type="ECO:0000259" key="8">
    <source>
        <dbReference type="PROSITE" id="PS51192"/>
    </source>
</evidence>
<evidence type="ECO:0000256" key="3">
    <source>
        <dbReference type="ARBA" id="ARBA00022801"/>
    </source>
</evidence>
<evidence type="ECO:0000256" key="5">
    <source>
        <dbReference type="ARBA" id="ARBA00022840"/>
    </source>
</evidence>
<comment type="caution">
    <text evidence="10">The sequence shown here is derived from an EMBL/GenBank/DDBJ whole genome shotgun (WGS) entry which is preliminary data.</text>
</comment>
<dbReference type="GO" id="GO:0003678">
    <property type="term" value="F:DNA helicase activity"/>
    <property type="evidence" value="ECO:0007669"/>
    <property type="project" value="TreeGrafter"/>
</dbReference>
<sequence>MRPEALFPLFAEATSLPGIGPRVLKLVERAARGNRVIDVINTLPISVVDRRYAPPAVIAPAGRIATFALTILEHQPAERPRQPHRVRCADPDGTGVTLVFFHGREADWRRLMPEGEVRIVSGKVERYGGEVQMPHPDHIVPPEKRAEVETVEAIYPGTDGLSPKLLRKAAKFAVSRLPELPEWIDRGVLAREGWADWRGALSTAHAPTDADDLSPLHPARRRLAYDELFANQLAIALVRNRQRRAAGRHLAGSGRLTRPIEAGLPFRLTQDQRQVLSEIAGDMAGPLRMLRLLQGDVGSGKTVVALIAMAIAVEAGAQAALMAPTDVLARQHMETLARLGAPAGLRFGLLTGRERAKARRDVLAALEAGEIDILVGTHALFQEGVAFRDLGLAVIDEQHRFGVHQRLQLSSKGRGVDTLVMTATPIPRTLALTTYGDMDVSRIRQKPAGRKPIQTRVLPMDRMDQVIDAVRRTIDEGHKVYWVCPLVDVSEKADLSAASARAEDLVDQLGPRVGLIHGKMKGADKDAAIARFRARDADDRTDVLVATTVIEVGVDVPDATVIIIEHAERFGLAQLHQLRGRVGRGDDQASCLLLYAAPLGEIARKRLEVMRATEDGFVIAEEDLKLRGAGDALGTKQSGEPEMRFADLDLHADLIETAQAQARLEIERTPELDGPRGQALRTLLYLFERDQAVRYLRSG</sequence>
<dbReference type="CDD" id="cd04488">
    <property type="entry name" value="RecG_wedge_OBF"/>
    <property type="match status" value="1"/>
</dbReference>
<proteinExistence type="predicted"/>
<dbReference type="PANTHER" id="PTHR47964">
    <property type="entry name" value="ATP-DEPENDENT DNA HELICASE HOMOLOG RECG, CHLOROPLASTIC"/>
    <property type="match status" value="1"/>
</dbReference>
<protein>
    <submittedName>
        <fullName evidence="10">ATP-dependent DNA helicase RecG</fullName>
    </submittedName>
</protein>
<dbReference type="NCBIfam" id="NF008164">
    <property type="entry name" value="PRK10917.1-2"/>
    <property type="match status" value="1"/>
</dbReference>